<dbReference type="Pfam" id="PF00072">
    <property type="entry name" value="Response_reg"/>
    <property type="match status" value="1"/>
</dbReference>
<dbReference type="Pfam" id="PF08447">
    <property type="entry name" value="PAS_3"/>
    <property type="match status" value="1"/>
</dbReference>
<dbReference type="EC" id="2.7.13.3" evidence="2"/>
<evidence type="ECO:0000256" key="6">
    <source>
        <dbReference type="SAM" id="Phobius"/>
    </source>
</evidence>
<dbReference type="CDD" id="cd00082">
    <property type="entry name" value="HisKA"/>
    <property type="match status" value="1"/>
</dbReference>
<comment type="caution">
    <text evidence="9">The sequence shown here is derived from an EMBL/GenBank/DDBJ whole genome shotgun (WGS) entry which is preliminary data.</text>
</comment>
<dbReference type="InterPro" id="IPR011006">
    <property type="entry name" value="CheY-like_superfamily"/>
</dbReference>
<feature type="transmembrane region" description="Helical" evidence="6">
    <location>
        <begin position="284"/>
        <end position="303"/>
    </location>
</feature>
<dbReference type="InterPro" id="IPR036097">
    <property type="entry name" value="HisK_dim/P_sf"/>
</dbReference>
<evidence type="ECO:0000256" key="3">
    <source>
        <dbReference type="ARBA" id="ARBA00022553"/>
    </source>
</evidence>
<dbReference type="RefSeq" id="WP_189687643.1">
    <property type="nucleotide sequence ID" value="NZ_BMYK01000007.1"/>
</dbReference>
<keyword evidence="3 4" id="KW-0597">Phosphoprotein</keyword>
<comment type="catalytic activity">
    <reaction evidence="1">
        <text>ATP + protein L-histidine = ADP + protein N-phospho-L-histidine.</text>
        <dbReference type="EC" id="2.7.13.3"/>
    </reaction>
</comment>
<protein>
    <recommendedName>
        <fullName evidence="2">histidine kinase</fullName>
        <ecNumber evidence="2">2.7.13.3</ecNumber>
    </recommendedName>
</protein>
<reference evidence="10" key="1">
    <citation type="journal article" date="2019" name="Int. J. Syst. Evol. Microbiol.">
        <title>The Global Catalogue of Microorganisms (GCM) 10K type strain sequencing project: providing services to taxonomists for standard genome sequencing and annotation.</title>
        <authorList>
            <consortium name="The Broad Institute Genomics Platform"/>
            <consortium name="The Broad Institute Genome Sequencing Center for Infectious Disease"/>
            <person name="Wu L."/>
            <person name="Ma J."/>
        </authorList>
    </citation>
    <scope>NUCLEOTIDE SEQUENCE [LARGE SCALE GENOMIC DNA]</scope>
    <source>
        <strain evidence="10">KCTC 23314</strain>
    </source>
</reference>
<dbReference type="InterPro" id="IPR013655">
    <property type="entry name" value="PAS_fold_3"/>
</dbReference>
<evidence type="ECO:0000259" key="8">
    <source>
        <dbReference type="PROSITE" id="PS50113"/>
    </source>
</evidence>
<dbReference type="InterPro" id="IPR035965">
    <property type="entry name" value="PAS-like_dom_sf"/>
</dbReference>
<dbReference type="SUPFAM" id="SSF47384">
    <property type="entry name" value="Homodimeric domain of signal transducing histidine kinase"/>
    <property type="match status" value="1"/>
</dbReference>
<name>A0ABQ3G246_9BURK</name>
<dbReference type="SUPFAM" id="SSF52172">
    <property type="entry name" value="CheY-like"/>
    <property type="match status" value="1"/>
</dbReference>
<sequence length="834" mass="87667">MNAVHPPAAPRSAALRPHVALRRLLQRWPAPSLRSYFVAVILLASVPIALVLAWREASEAAQNRARVDAGLQAAALALAQQADRELRATFDALAALADAPALREGAPRLPLLRARQRMQPAWASVFLADDEGAVLADTGDAAAADRLSARLRGATGSGAARLVARLPSGQVLAALPLYRDGQLHQWLGVRFEARWWPALVAAAPADAALPGLMTQAGEALAGTAPRAWPAHQPPPAGLQRLALDDGPAALAAARELRDADWLATSSALAEPLEQAERARMLQTVATTGASLLLGVSLALLLALQVTRPLGALALRGQPPQTGRLAVREIALLCEALAAAQRADRVAADQLQRRADEFEALFHGSPIGLAFARDSACVQVQCNPAMDALLGAAAPPAGSLGVFQAGRRLEPGQQPLQQACRTGGPVPATELELRRVGAPVLHVVASAVPLHDAEGRARGGLSAVMDITPLKTALADLERTHRALKAQQALVELAQDVGEAGVLEFRFRADALVCSAGMARLLGLAPRPLQGRLRDWLAAVAPEDLPGLRAQLAAALAHRRTRVQLDFRVAASSGRWLSLRLACQYLDDRPLQMVGLAVDATGLKRAERRHRRAAVQEHVGRREAQAESRAKDAFLLMLGHELRNPLGAIAGAAEVLRSGAGGPVLARRAVAIVQRQTQQLTELLDRLLDSAQAADGGPAPARHPPGDGAGSDAPRRVLLVDDHADLREATAALLAHAGHTVRSAADGAAGLALLLAEWPEVAVVDIGMPGMDGLTLARRARAAGYAGRLVAVSGYGRPRALQAARQAGFDAYLVKPLDGAALARAMDARLDGFPR</sequence>
<dbReference type="PROSITE" id="PS50113">
    <property type="entry name" value="PAC"/>
    <property type="match status" value="1"/>
</dbReference>
<evidence type="ECO:0000313" key="10">
    <source>
        <dbReference type="Proteomes" id="UP000626210"/>
    </source>
</evidence>
<dbReference type="EMBL" id="BMYK01000007">
    <property type="protein sequence ID" value="GHC84472.1"/>
    <property type="molecule type" value="Genomic_DNA"/>
</dbReference>
<keyword evidence="6" id="KW-0472">Membrane</keyword>
<dbReference type="PROSITE" id="PS50110">
    <property type="entry name" value="RESPONSE_REGULATORY"/>
    <property type="match status" value="1"/>
</dbReference>
<evidence type="ECO:0000313" key="9">
    <source>
        <dbReference type="EMBL" id="GHC84472.1"/>
    </source>
</evidence>
<dbReference type="PANTHER" id="PTHR43547:SF2">
    <property type="entry name" value="HYBRID SIGNAL TRANSDUCTION HISTIDINE KINASE C"/>
    <property type="match status" value="1"/>
</dbReference>
<dbReference type="SMART" id="SM00388">
    <property type="entry name" value="HisKA"/>
    <property type="match status" value="1"/>
</dbReference>
<feature type="modified residue" description="4-aspartylphosphate" evidence="4">
    <location>
        <position position="764"/>
    </location>
</feature>
<evidence type="ECO:0000256" key="2">
    <source>
        <dbReference type="ARBA" id="ARBA00012438"/>
    </source>
</evidence>
<dbReference type="Gene3D" id="1.10.287.130">
    <property type="match status" value="1"/>
</dbReference>
<dbReference type="InterPro" id="IPR000700">
    <property type="entry name" value="PAS-assoc_C"/>
</dbReference>
<dbReference type="Gene3D" id="3.30.450.20">
    <property type="entry name" value="PAS domain"/>
    <property type="match status" value="2"/>
</dbReference>
<evidence type="ECO:0000256" key="5">
    <source>
        <dbReference type="SAM" id="MobiDB-lite"/>
    </source>
</evidence>
<dbReference type="PANTHER" id="PTHR43547">
    <property type="entry name" value="TWO-COMPONENT HISTIDINE KINASE"/>
    <property type="match status" value="1"/>
</dbReference>
<feature type="domain" description="Response regulatory" evidence="7">
    <location>
        <begin position="715"/>
        <end position="829"/>
    </location>
</feature>
<evidence type="ECO:0000256" key="1">
    <source>
        <dbReference type="ARBA" id="ARBA00000085"/>
    </source>
</evidence>
<dbReference type="SUPFAM" id="SSF55785">
    <property type="entry name" value="PYP-like sensor domain (PAS domain)"/>
    <property type="match status" value="2"/>
</dbReference>
<proteinExistence type="predicted"/>
<gene>
    <name evidence="9" type="ORF">GCM10007320_28920</name>
</gene>
<accession>A0ABQ3G246</accession>
<evidence type="ECO:0000259" key="7">
    <source>
        <dbReference type="PROSITE" id="PS50110"/>
    </source>
</evidence>
<keyword evidence="10" id="KW-1185">Reference proteome</keyword>
<dbReference type="InterPro" id="IPR003661">
    <property type="entry name" value="HisK_dim/P_dom"/>
</dbReference>
<feature type="region of interest" description="Disordered" evidence="5">
    <location>
        <begin position="691"/>
        <end position="713"/>
    </location>
</feature>
<evidence type="ECO:0000256" key="4">
    <source>
        <dbReference type="PROSITE-ProRule" id="PRU00169"/>
    </source>
</evidence>
<keyword evidence="6" id="KW-0812">Transmembrane</keyword>
<dbReference type="Gene3D" id="3.40.50.2300">
    <property type="match status" value="1"/>
</dbReference>
<dbReference type="SMART" id="SM00448">
    <property type="entry name" value="REC"/>
    <property type="match status" value="1"/>
</dbReference>
<feature type="transmembrane region" description="Helical" evidence="6">
    <location>
        <begin position="33"/>
        <end position="54"/>
    </location>
</feature>
<feature type="domain" description="PAC" evidence="8">
    <location>
        <begin position="426"/>
        <end position="478"/>
    </location>
</feature>
<dbReference type="InterPro" id="IPR001789">
    <property type="entry name" value="Sig_transdc_resp-reg_receiver"/>
</dbReference>
<dbReference type="Proteomes" id="UP000626210">
    <property type="component" value="Unassembled WGS sequence"/>
</dbReference>
<organism evidence="9 10">
    <name type="scientific">Pseudorhodoferax aquiterrae</name>
    <dbReference type="NCBI Taxonomy" id="747304"/>
    <lineage>
        <taxon>Bacteria</taxon>
        <taxon>Pseudomonadati</taxon>
        <taxon>Pseudomonadota</taxon>
        <taxon>Betaproteobacteria</taxon>
        <taxon>Burkholderiales</taxon>
        <taxon>Comamonadaceae</taxon>
    </lineage>
</organism>
<keyword evidence="6" id="KW-1133">Transmembrane helix</keyword>
<dbReference type="Pfam" id="PF00512">
    <property type="entry name" value="HisKA"/>
    <property type="match status" value="1"/>
</dbReference>